<protein>
    <submittedName>
        <fullName evidence="9">E3 ubiquitin-protein ligase HERC1</fullName>
    </submittedName>
</protein>
<feature type="compositionally biased region" description="Pro residues" evidence="7">
    <location>
        <begin position="604"/>
        <end position="615"/>
    </location>
</feature>
<feature type="compositionally biased region" description="Gly residues" evidence="7">
    <location>
        <begin position="483"/>
        <end position="499"/>
    </location>
</feature>
<feature type="repeat" description="RCC1" evidence="6">
    <location>
        <begin position="1131"/>
        <end position="1201"/>
    </location>
</feature>
<feature type="compositionally biased region" description="Acidic residues" evidence="7">
    <location>
        <begin position="55"/>
        <end position="69"/>
    </location>
</feature>
<feature type="compositionally biased region" description="Gly residues" evidence="7">
    <location>
        <begin position="218"/>
        <end position="227"/>
    </location>
</feature>
<feature type="compositionally biased region" description="Pro residues" evidence="7">
    <location>
        <begin position="506"/>
        <end position="515"/>
    </location>
</feature>
<feature type="repeat" description="RCC1" evidence="6">
    <location>
        <begin position="1203"/>
        <end position="1267"/>
    </location>
</feature>
<dbReference type="Gene3D" id="3.30.40.10">
    <property type="entry name" value="Zinc/RING finger domain, C3HC4 (zinc finger)"/>
    <property type="match status" value="1"/>
</dbReference>
<dbReference type="PRINTS" id="PR00633">
    <property type="entry name" value="RCCNDNSATION"/>
</dbReference>
<feature type="repeat" description="RCC1" evidence="6">
    <location>
        <begin position="1323"/>
        <end position="1374"/>
    </location>
</feature>
<evidence type="ECO:0000259" key="8">
    <source>
        <dbReference type="PROSITE" id="PS50016"/>
    </source>
</evidence>
<comment type="caution">
    <text evidence="9">The sequence shown here is derived from an EMBL/GenBank/DDBJ whole genome shotgun (WGS) entry which is preliminary data.</text>
</comment>
<feature type="domain" description="PHD-type" evidence="8">
    <location>
        <begin position="875"/>
        <end position="938"/>
    </location>
</feature>
<feature type="repeat" description="RCC1" evidence="6">
    <location>
        <begin position="950"/>
        <end position="1003"/>
    </location>
</feature>
<dbReference type="SUPFAM" id="SSF57903">
    <property type="entry name" value="FYVE/PHD zinc finger"/>
    <property type="match status" value="1"/>
</dbReference>
<dbReference type="Pfam" id="PF00415">
    <property type="entry name" value="RCC1"/>
    <property type="match status" value="3"/>
</dbReference>
<evidence type="ECO:0000256" key="5">
    <source>
        <dbReference type="PROSITE-ProRule" id="PRU00146"/>
    </source>
</evidence>
<dbReference type="PROSITE" id="PS50012">
    <property type="entry name" value="RCC1_3"/>
    <property type="match status" value="6"/>
</dbReference>
<dbReference type="Pfam" id="PF13540">
    <property type="entry name" value="RCC1_2"/>
    <property type="match status" value="2"/>
</dbReference>
<dbReference type="PROSITE" id="PS00626">
    <property type="entry name" value="RCC1_2"/>
    <property type="match status" value="1"/>
</dbReference>
<feature type="compositionally biased region" description="Low complexity" evidence="7">
    <location>
        <begin position="124"/>
        <end position="146"/>
    </location>
</feature>
<feature type="repeat" description="RCC1" evidence="6">
    <location>
        <begin position="1065"/>
        <end position="1118"/>
    </location>
</feature>
<sequence length="1403" mass="149665">MDGSGVSAVASPPSKSRRGRGGAIYEKYLNIKSNALGNEDGAKNPMEISNSTDNQELEAGEVVSSEENEAACANGSSGLDVSAAPADGKGQPEVEPQAQPQQPAVDTPQPEASVPAAEDNTQLTAATPTVDASDAAPPTTDSAPPTGDVPPAAPVSPSAAAFERARAPALSNPPSPSHSPPNEQYAAMRVGAPIKMINNGREMTSPRMGDSRSPRMMGGPGGPGGPDGRGRSRSRGRNGDMNGHPGNGRFDGHPPRDNGPSGGPRSPRDLAVLRVMAFEVVRLVEDLMEDQEVHLVEDLTVDLAVHHVEDLTEDLAALLVEDLTVDLVALLVEDLTVDLAVHHVEDLTEDLAALLVEDLTVDLVALLVEDLTVDLAVHHVEDLTVDLAVHHVEDLTEDLAALLAEDLTEDLAALLVEDLTEDLAVHHAEGLTEDLAVHLVEGLMEDPAALLVEGRSPPRDDFRRGPPMSPGRGGPPRDFRDGPGPGRGSPHGGMMGGRDPGGRSPPRGPPGPRSPPRNGNGFGPGPDNRPGSGGPRSPPRGFGPGPDNRPGSGGPRSPPRGGFGSHGPGGPPPFDDRGRGPPPNGPSSPMRGGGFGPRFDDRGPPPMNGGPPNMFPPRGRSHSPNRPHSGGMRKRGRSWERGGPPPDMMQRPFNGPMGPLPDSPRMMEPRPFDTPSEWNFELKRSGKVKCRCRATSLSVGFNRQLPLYLDVVSLPHLSKSSEFLQLERPNVRRVVYELKPESMADANGYREFVDYLIQGRGGHARAGGASEMEPQGFKIFILPPGQAARQLGYKGDHMVVHRLLAASCAAPSRQGHEDNNDALLRLVQAVAFPTCVPVSSSAWFRNRLQLQLCLCNGRHVDHTRFVTMAPMEMSEDACRVCGKEDDEEFLVLCDGCDRAFHTACVQGCTCCNTKPRNNFARKPAVPEGDWFCKFCAGRIPKLEEGKTPVSSIFVWGDNEDGQLGLPDSEAKVIWTPTKVHELGGIGVLDIASTETCTYVLCNDANLYSVGTGLIGQLGHQDVMHEKLVHFRLLESMTEDKRSKGEGRFSQIHAGANFGVVITTEGHAYTWGNGELGQLGHQENKNKKVPKKISALRELEVPVNLAACGGDFVVMTTKDNGDDDQFNTKQPGVFMSMGSNTQGQLGDASNKNQWVPQLLNNDASDFTSPENQDIDEPGEFLLGRDITHLAAGRSHAAAVVAGTKSLWTWGYGDRGQVGHPKPAPVAGQSKFFRSQFRVPRPRFVQALKDDVVKFVACGAQHTLVLLADGRLFAMGDNEFGQLGVKCGETPEENAVTTPVHVAPFGIVKQIGCGDDFSAALTTTGEVYSWGRNQLGQLGLGDSVTGLVDTPTKVPTLPTIEKLAVGINQVFAIEFTDVTLPPPIARNVKRKAGRPAGSGAKKAKK</sequence>
<evidence type="ECO:0000256" key="4">
    <source>
        <dbReference type="ARBA" id="ARBA00022833"/>
    </source>
</evidence>
<keyword evidence="1" id="KW-0479">Metal-binding</keyword>
<evidence type="ECO:0000256" key="3">
    <source>
        <dbReference type="ARBA" id="ARBA00022771"/>
    </source>
</evidence>
<feature type="region of interest" description="Disordered" evidence="7">
    <location>
        <begin position="1"/>
        <end position="184"/>
    </location>
</feature>
<keyword evidence="2" id="KW-0677">Repeat</keyword>
<dbReference type="PANTHER" id="PTHR22870:SF466">
    <property type="entry name" value="ANKYRIN REPEAT-CONTAINING PROTEIN"/>
    <property type="match status" value="1"/>
</dbReference>
<gene>
    <name evidence="9" type="ORF">P3T76_003350</name>
</gene>
<dbReference type="InterPro" id="IPR001965">
    <property type="entry name" value="Znf_PHD"/>
</dbReference>
<feature type="region of interest" description="Disordered" evidence="7">
    <location>
        <begin position="199"/>
        <end position="268"/>
    </location>
</feature>
<feature type="region of interest" description="Disordered" evidence="7">
    <location>
        <begin position="1384"/>
        <end position="1403"/>
    </location>
</feature>
<feature type="region of interest" description="Disordered" evidence="7">
    <location>
        <begin position="452"/>
        <end position="660"/>
    </location>
</feature>
<dbReference type="Proteomes" id="UP001259832">
    <property type="component" value="Unassembled WGS sequence"/>
</dbReference>
<evidence type="ECO:0000256" key="7">
    <source>
        <dbReference type="SAM" id="MobiDB-lite"/>
    </source>
</evidence>
<reference evidence="9" key="1">
    <citation type="submission" date="2023-08" db="EMBL/GenBank/DDBJ databases">
        <title>Reference Genome Resource for the Citrus Pathogen Phytophthora citrophthora.</title>
        <authorList>
            <person name="Moller H."/>
            <person name="Coetzee B."/>
            <person name="Rose L.J."/>
            <person name="Van Niekerk J.M."/>
        </authorList>
    </citation>
    <scope>NUCLEOTIDE SEQUENCE</scope>
    <source>
        <strain evidence="9">STE-U-9442</strain>
    </source>
</reference>
<evidence type="ECO:0000256" key="1">
    <source>
        <dbReference type="ARBA" id="ARBA00022723"/>
    </source>
</evidence>
<accession>A0AAD9GUD7</accession>
<dbReference type="InterPro" id="IPR019787">
    <property type="entry name" value="Znf_PHD-finger"/>
</dbReference>
<dbReference type="InterPro" id="IPR013083">
    <property type="entry name" value="Znf_RING/FYVE/PHD"/>
</dbReference>
<dbReference type="EMBL" id="JASMQC010000005">
    <property type="protein sequence ID" value="KAK1944817.1"/>
    <property type="molecule type" value="Genomic_DNA"/>
</dbReference>
<feature type="compositionally biased region" description="Low complexity" evidence="7">
    <location>
        <begin position="91"/>
        <end position="110"/>
    </location>
</feature>
<dbReference type="InterPro" id="IPR051210">
    <property type="entry name" value="Ub_ligase/GEF_domain"/>
</dbReference>
<feature type="repeat" description="RCC1" evidence="6">
    <location>
        <begin position="1268"/>
        <end position="1322"/>
    </location>
</feature>
<dbReference type="InterPro" id="IPR011011">
    <property type="entry name" value="Znf_FYVE_PHD"/>
</dbReference>
<feature type="compositionally biased region" description="Basic residues" evidence="7">
    <location>
        <begin position="619"/>
        <end position="636"/>
    </location>
</feature>
<dbReference type="SMART" id="SM00249">
    <property type="entry name" value="PHD"/>
    <property type="match status" value="1"/>
</dbReference>
<dbReference type="InterPro" id="IPR000408">
    <property type="entry name" value="Reg_chr_condens"/>
</dbReference>
<dbReference type="InterPro" id="IPR009091">
    <property type="entry name" value="RCC1/BLIP-II"/>
</dbReference>
<keyword evidence="4" id="KW-0862">Zinc</keyword>
<keyword evidence="10" id="KW-1185">Reference proteome</keyword>
<evidence type="ECO:0000313" key="9">
    <source>
        <dbReference type="EMBL" id="KAK1944817.1"/>
    </source>
</evidence>
<keyword evidence="3 5" id="KW-0863">Zinc-finger</keyword>
<dbReference type="Pfam" id="PF00628">
    <property type="entry name" value="PHD"/>
    <property type="match status" value="1"/>
</dbReference>
<name>A0AAD9GUD7_9STRA</name>
<evidence type="ECO:0000256" key="6">
    <source>
        <dbReference type="PROSITE-ProRule" id="PRU00235"/>
    </source>
</evidence>
<dbReference type="GO" id="GO:0008270">
    <property type="term" value="F:zinc ion binding"/>
    <property type="evidence" value="ECO:0007669"/>
    <property type="project" value="UniProtKB-KW"/>
</dbReference>
<evidence type="ECO:0000313" key="10">
    <source>
        <dbReference type="Proteomes" id="UP001259832"/>
    </source>
</evidence>
<dbReference type="SUPFAM" id="SSF50985">
    <property type="entry name" value="RCC1/BLIP-II"/>
    <property type="match status" value="2"/>
</dbReference>
<dbReference type="PROSITE" id="PS50016">
    <property type="entry name" value="ZF_PHD_2"/>
    <property type="match status" value="1"/>
</dbReference>
<evidence type="ECO:0000256" key="2">
    <source>
        <dbReference type="ARBA" id="ARBA00022737"/>
    </source>
</evidence>
<dbReference type="PANTHER" id="PTHR22870">
    <property type="entry name" value="REGULATOR OF CHROMOSOME CONDENSATION"/>
    <property type="match status" value="1"/>
</dbReference>
<proteinExistence type="predicted"/>
<dbReference type="Gene3D" id="2.130.10.30">
    <property type="entry name" value="Regulator of chromosome condensation 1/beta-lactamase-inhibitor protein II"/>
    <property type="match status" value="2"/>
</dbReference>
<organism evidence="9 10">
    <name type="scientific">Phytophthora citrophthora</name>
    <dbReference type="NCBI Taxonomy" id="4793"/>
    <lineage>
        <taxon>Eukaryota</taxon>
        <taxon>Sar</taxon>
        <taxon>Stramenopiles</taxon>
        <taxon>Oomycota</taxon>
        <taxon>Peronosporomycetes</taxon>
        <taxon>Peronosporales</taxon>
        <taxon>Peronosporaceae</taxon>
        <taxon>Phytophthora</taxon>
    </lineage>
</organism>